<evidence type="ECO:0000256" key="1">
    <source>
        <dbReference type="SAM" id="MobiDB-lite"/>
    </source>
</evidence>
<feature type="compositionally biased region" description="Polar residues" evidence="1">
    <location>
        <begin position="235"/>
        <end position="249"/>
    </location>
</feature>
<feature type="non-terminal residue" evidence="2">
    <location>
        <position position="314"/>
    </location>
</feature>
<feature type="compositionally biased region" description="Polar residues" evidence="1">
    <location>
        <begin position="9"/>
        <end position="19"/>
    </location>
</feature>
<feature type="region of interest" description="Disordered" evidence="1">
    <location>
        <begin position="235"/>
        <end position="265"/>
    </location>
</feature>
<evidence type="ECO:0000313" key="3">
    <source>
        <dbReference type="Proteomes" id="UP001219934"/>
    </source>
</evidence>
<reference evidence="2" key="1">
    <citation type="submission" date="2022-11" db="EMBL/GenBank/DDBJ databases">
        <title>Chromosome-level genome of Pogonophryne albipinna.</title>
        <authorList>
            <person name="Jo E."/>
        </authorList>
    </citation>
    <scope>NUCLEOTIDE SEQUENCE</scope>
    <source>
        <strain evidence="2">SGF0006</strain>
        <tissue evidence="2">Muscle</tissue>
    </source>
</reference>
<accession>A0AAD6ADZ1</accession>
<sequence>MDLLEEQVTPHQSSQSERSSAAPRKSIDAVPRAKAFISPEGIQPVCGGSSFSVKRQRHQNILVILVAPRWPSKPWVKPVPPETVPLAHSCKGLPRVESSSQQEYGCFMGLVSGPSLAQAVLEAEHQVPVAGPSMPSLVFPVRNHSCNIPEHCRNTFAASHPTCTLRSVRTLLLQDNECRSQGAHAIFGWQVNHSLEHEMMFPKDLYKHRIQIQRAREMSPHVPVAQVDLQTFPNQEPINQSSHTRNSFPGHSRATDEETFKPRDRLDAAGLTEKIIQVLERYGLEYKSNLVGQAYDGASVMSGKHSSVQARIKE</sequence>
<dbReference type="AlphaFoldDB" id="A0AAD6ADZ1"/>
<keyword evidence="3" id="KW-1185">Reference proteome</keyword>
<name>A0AAD6ADZ1_9TELE</name>
<proteinExistence type="predicted"/>
<evidence type="ECO:0008006" key="4">
    <source>
        <dbReference type="Google" id="ProtNLM"/>
    </source>
</evidence>
<feature type="region of interest" description="Disordered" evidence="1">
    <location>
        <begin position="1"/>
        <end position="27"/>
    </location>
</feature>
<dbReference type="Proteomes" id="UP001219934">
    <property type="component" value="Unassembled WGS sequence"/>
</dbReference>
<protein>
    <recommendedName>
        <fullName evidence="4">DUF4371 domain-containing protein</fullName>
    </recommendedName>
</protein>
<comment type="caution">
    <text evidence="2">The sequence shown here is derived from an EMBL/GenBank/DDBJ whole genome shotgun (WGS) entry which is preliminary data.</text>
</comment>
<organism evidence="2 3">
    <name type="scientific">Pogonophryne albipinna</name>
    <dbReference type="NCBI Taxonomy" id="1090488"/>
    <lineage>
        <taxon>Eukaryota</taxon>
        <taxon>Metazoa</taxon>
        <taxon>Chordata</taxon>
        <taxon>Craniata</taxon>
        <taxon>Vertebrata</taxon>
        <taxon>Euteleostomi</taxon>
        <taxon>Actinopterygii</taxon>
        <taxon>Neopterygii</taxon>
        <taxon>Teleostei</taxon>
        <taxon>Neoteleostei</taxon>
        <taxon>Acanthomorphata</taxon>
        <taxon>Eupercaria</taxon>
        <taxon>Perciformes</taxon>
        <taxon>Notothenioidei</taxon>
        <taxon>Pogonophryne</taxon>
    </lineage>
</organism>
<feature type="compositionally biased region" description="Basic and acidic residues" evidence="1">
    <location>
        <begin position="253"/>
        <end position="265"/>
    </location>
</feature>
<gene>
    <name evidence="2" type="ORF">JOQ06_027814</name>
</gene>
<evidence type="ECO:0000313" key="2">
    <source>
        <dbReference type="EMBL" id="KAJ4923078.1"/>
    </source>
</evidence>
<dbReference type="EMBL" id="JAPTMU010000045">
    <property type="protein sequence ID" value="KAJ4923078.1"/>
    <property type="molecule type" value="Genomic_DNA"/>
</dbReference>